<evidence type="ECO:0000256" key="1">
    <source>
        <dbReference type="PROSITE-ProRule" id="PRU00497"/>
    </source>
</evidence>
<accession>A0A9P0E0E2</accession>
<dbReference type="PANTHER" id="PTHR10380">
    <property type="entry name" value="CUTICLE PROTEIN"/>
    <property type="match status" value="1"/>
</dbReference>
<gene>
    <name evidence="4" type="ORF">NEZAVI_LOCUS2468</name>
</gene>
<reference evidence="4" key="1">
    <citation type="submission" date="2022-01" db="EMBL/GenBank/DDBJ databases">
        <authorList>
            <person name="King R."/>
        </authorList>
    </citation>
    <scope>NUCLEOTIDE SEQUENCE</scope>
</reference>
<feature type="signal peptide" evidence="3">
    <location>
        <begin position="1"/>
        <end position="15"/>
    </location>
</feature>
<feature type="chain" id="PRO_5040451752" evidence="3">
    <location>
        <begin position="16"/>
        <end position="136"/>
    </location>
</feature>
<organism evidence="4 5">
    <name type="scientific">Nezara viridula</name>
    <name type="common">Southern green stink bug</name>
    <name type="synonym">Cimex viridulus</name>
    <dbReference type="NCBI Taxonomy" id="85310"/>
    <lineage>
        <taxon>Eukaryota</taxon>
        <taxon>Metazoa</taxon>
        <taxon>Ecdysozoa</taxon>
        <taxon>Arthropoda</taxon>
        <taxon>Hexapoda</taxon>
        <taxon>Insecta</taxon>
        <taxon>Pterygota</taxon>
        <taxon>Neoptera</taxon>
        <taxon>Paraneoptera</taxon>
        <taxon>Hemiptera</taxon>
        <taxon>Heteroptera</taxon>
        <taxon>Panheteroptera</taxon>
        <taxon>Pentatomomorpha</taxon>
        <taxon>Pentatomoidea</taxon>
        <taxon>Pentatomidae</taxon>
        <taxon>Pentatominae</taxon>
        <taxon>Nezara</taxon>
    </lineage>
</organism>
<protein>
    <submittedName>
        <fullName evidence="4">Uncharacterized protein</fullName>
    </submittedName>
</protein>
<name>A0A9P0E0E2_NEZVI</name>
<evidence type="ECO:0000256" key="2">
    <source>
        <dbReference type="SAM" id="MobiDB-lite"/>
    </source>
</evidence>
<dbReference type="GO" id="GO:0062129">
    <property type="term" value="C:chitin-based extracellular matrix"/>
    <property type="evidence" value="ECO:0007669"/>
    <property type="project" value="TreeGrafter"/>
</dbReference>
<dbReference type="EMBL" id="OV725077">
    <property type="protein sequence ID" value="CAH1391449.1"/>
    <property type="molecule type" value="Genomic_DNA"/>
</dbReference>
<dbReference type="OrthoDB" id="6515429at2759"/>
<dbReference type="InterPro" id="IPR050468">
    <property type="entry name" value="Cuticle_Struct_Prot"/>
</dbReference>
<dbReference type="GO" id="GO:0008010">
    <property type="term" value="F:structural constituent of chitin-based larval cuticle"/>
    <property type="evidence" value="ECO:0007669"/>
    <property type="project" value="TreeGrafter"/>
</dbReference>
<keyword evidence="1" id="KW-0193">Cuticle</keyword>
<evidence type="ECO:0000256" key="3">
    <source>
        <dbReference type="SAM" id="SignalP"/>
    </source>
</evidence>
<dbReference type="PROSITE" id="PS51155">
    <property type="entry name" value="CHIT_BIND_RR_2"/>
    <property type="match status" value="1"/>
</dbReference>
<dbReference type="Pfam" id="PF00379">
    <property type="entry name" value="Chitin_bind_4"/>
    <property type="match status" value="1"/>
</dbReference>
<evidence type="ECO:0000313" key="4">
    <source>
        <dbReference type="EMBL" id="CAH1391449.1"/>
    </source>
</evidence>
<dbReference type="AlphaFoldDB" id="A0A9P0E0E2"/>
<dbReference type="PRINTS" id="PR00947">
    <property type="entry name" value="CUTICLE"/>
</dbReference>
<keyword evidence="5" id="KW-1185">Reference proteome</keyword>
<sequence length="136" mass="14833">MEVVLLLFMVGCSVAQSSETLQQDTGTTDSSPIVSYVNENHHNGSYKFSYQTSDSMSVEQEGYVREVSENKTIYAARGSYSYVDPNGKLVTVVWYADETGFHPSGDNIPAEEPGLSLRPGSAGGSVQPLLPEFWRG</sequence>
<proteinExistence type="predicted"/>
<feature type="region of interest" description="Disordered" evidence="2">
    <location>
        <begin position="105"/>
        <end position="124"/>
    </location>
</feature>
<evidence type="ECO:0000313" key="5">
    <source>
        <dbReference type="Proteomes" id="UP001152798"/>
    </source>
</evidence>
<dbReference type="InterPro" id="IPR000618">
    <property type="entry name" value="Insect_cuticle"/>
</dbReference>
<keyword evidence="3" id="KW-0732">Signal</keyword>
<dbReference type="PANTHER" id="PTHR10380:SF233">
    <property type="entry name" value="CUTICULAR PROTEIN 47EB-RELATED"/>
    <property type="match status" value="1"/>
</dbReference>
<dbReference type="Proteomes" id="UP001152798">
    <property type="component" value="Chromosome 1"/>
</dbReference>